<sequence>MKDGGKVSKQVFSVTAKPDDGYLFLQFPGHPNIFTQARYFDEIEIMAKDAIFLILDIPKSEIELKIESPIPQDFPQTYLEFCRREFINKVRSLVHLSTFHPASSADGK</sequence>
<accession>A0A6J7NRG7</accession>
<protein>
    <submittedName>
        <fullName evidence="1">Unannotated protein</fullName>
    </submittedName>
</protein>
<organism evidence="1">
    <name type="scientific">freshwater metagenome</name>
    <dbReference type="NCBI Taxonomy" id="449393"/>
    <lineage>
        <taxon>unclassified sequences</taxon>
        <taxon>metagenomes</taxon>
        <taxon>ecological metagenomes</taxon>
    </lineage>
</organism>
<name>A0A6J7NRG7_9ZZZZ</name>
<proteinExistence type="predicted"/>
<evidence type="ECO:0000313" key="1">
    <source>
        <dbReference type="EMBL" id="CAB4994875.1"/>
    </source>
</evidence>
<gene>
    <name evidence="1" type="ORF">UFOPK4022_00406</name>
</gene>
<dbReference type="SUPFAM" id="SSF143100">
    <property type="entry name" value="TTHA1013/TTHA0281-like"/>
    <property type="match status" value="1"/>
</dbReference>
<dbReference type="InterPro" id="IPR035069">
    <property type="entry name" value="TTHA1013/TTHA0281-like"/>
</dbReference>
<reference evidence="1" key="1">
    <citation type="submission" date="2020-05" db="EMBL/GenBank/DDBJ databases">
        <authorList>
            <person name="Chiriac C."/>
            <person name="Salcher M."/>
            <person name="Ghai R."/>
            <person name="Kavagutti S V."/>
        </authorList>
    </citation>
    <scope>NUCLEOTIDE SEQUENCE</scope>
</reference>
<dbReference type="EMBL" id="CAFBOY010000034">
    <property type="protein sequence ID" value="CAB4994875.1"/>
    <property type="molecule type" value="Genomic_DNA"/>
</dbReference>
<dbReference type="AlphaFoldDB" id="A0A6J7NRG7"/>